<keyword evidence="1" id="KW-0812">Transmembrane</keyword>
<reference evidence="2 3" key="1">
    <citation type="submission" date="2016-07" db="EMBL/GenBank/DDBJ databases">
        <title>Pervasive Adenine N6-methylation of Active Genes in Fungi.</title>
        <authorList>
            <consortium name="DOE Joint Genome Institute"/>
            <person name="Mondo S.J."/>
            <person name="Dannebaum R.O."/>
            <person name="Kuo R.C."/>
            <person name="Labutti K."/>
            <person name="Haridas S."/>
            <person name="Kuo A."/>
            <person name="Salamov A."/>
            <person name="Ahrendt S.R."/>
            <person name="Lipzen A."/>
            <person name="Sullivan W."/>
            <person name="Andreopoulos W.B."/>
            <person name="Clum A."/>
            <person name="Lindquist E."/>
            <person name="Daum C."/>
            <person name="Ramamoorthy G.K."/>
            <person name="Gryganskyi A."/>
            <person name="Culley D."/>
            <person name="Magnuson J.K."/>
            <person name="James T.Y."/>
            <person name="O'Malley M.A."/>
            <person name="Stajich J.E."/>
            <person name="Spatafora J.W."/>
            <person name="Visel A."/>
            <person name="Grigoriev I.V."/>
        </authorList>
    </citation>
    <scope>NUCLEOTIDE SEQUENCE [LARGE SCALE GENOMIC DNA]</scope>
    <source>
        <strain evidence="2 3">NRRL 2496</strain>
    </source>
</reference>
<dbReference type="InParanoid" id="A0A1X2H8H7"/>
<dbReference type="EMBL" id="MCGN01000007">
    <property type="protein sequence ID" value="ORY94831.1"/>
    <property type="molecule type" value="Genomic_DNA"/>
</dbReference>
<protein>
    <submittedName>
        <fullName evidence="2">Uncharacterized protein</fullName>
    </submittedName>
</protein>
<evidence type="ECO:0000313" key="2">
    <source>
        <dbReference type="EMBL" id="ORY94831.1"/>
    </source>
</evidence>
<keyword evidence="1" id="KW-1133">Transmembrane helix</keyword>
<dbReference type="AlphaFoldDB" id="A0A1X2H8H7"/>
<gene>
    <name evidence="2" type="ORF">BCR43DRAFT_494663</name>
</gene>
<evidence type="ECO:0000256" key="1">
    <source>
        <dbReference type="SAM" id="Phobius"/>
    </source>
</evidence>
<dbReference type="PROSITE" id="PS51257">
    <property type="entry name" value="PROKAR_LIPOPROTEIN"/>
    <property type="match status" value="1"/>
</dbReference>
<keyword evidence="3" id="KW-1185">Reference proteome</keyword>
<dbReference type="Proteomes" id="UP000242180">
    <property type="component" value="Unassembled WGS sequence"/>
</dbReference>
<evidence type="ECO:0000313" key="3">
    <source>
        <dbReference type="Proteomes" id="UP000242180"/>
    </source>
</evidence>
<keyword evidence="1" id="KW-0472">Membrane</keyword>
<sequence length="62" mass="6913">MKTTGRIMLCLIKLLPESLCFVSGITYHLIGFFACFALSVLIASMHFWIRPRLGTGDNGGFF</sequence>
<name>A0A1X2H8H7_SYNRA</name>
<feature type="transmembrane region" description="Helical" evidence="1">
    <location>
        <begin position="30"/>
        <end position="49"/>
    </location>
</feature>
<comment type="caution">
    <text evidence="2">The sequence shown here is derived from an EMBL/GenBank/DDBJ whole genome shotgun (WGS) entry which is preliminary data.</text>
</comment>
<accession>A0A1X2H8H7</accession>
<organism evidence="2 3">
    <name type="scientific">Syncephalastrum racemosum</name>
    <name type="common">Filamentous fungus</name>
    <dbReference type="NCBI Taxonomy" id="13706"/>
    <lineage>
        <taxon>Eukaryota</taxon>
        <taxon>Fungi</taxon>
        <taxon>Fungi incertae sedis</taxon>
        <taxon>Mucoromycota</taxon>
        <taxon>Mucoromycotina</taxon>
        <taxon>Mucoromycetes</taxon>
        <taxon>Mucorales</taxon>
        <taxon>Syncephalastraceae</taxon>
        <taxon>Syncephalastrum</taxon>
    </lineage>
</organism>
<proteinExistence type="predicted"/>